<dbReference type="Pfam" id="PF00550">
    <property type="entry name" value="PP-binding"/>
    <property type="match status" value="1"/>
</dbReference>
<comment type="caution">
    <text evidence="2">The sequence shown here is derived from an EMBL/GenBank/DDBJ whole genome shotgun (WGS) entry which is preliminary data.</text>
</comment>
<dbReference type="InterPro" id="IPR009081">
    <property type="entry name" value="PP-bd_ACP"/>
</dbReference>
<sequence length="174" mass="18565">MRPAAAALLMELARNWPGLLTLGARWGDKTRCAVNAVTIAALAPIRVTAAASSADYGFALPALRGGRKTRNDHNEGKQMTTTLEGLCAILVKDYQLDPDAVTIDAPLEGLGIDSLGVAELMFPVEDQFRIRLSPDSVRLTTVGDMVRHIDELMAMQHGGDAQAGVATLHSSCVR</sequence>
<gene>
    <name evidence="2" type="primary">acpA_2</name>
    <name evidence="2" type="ORF">CAPSK01_003321</name>
</gene>
<name>A0A084XXL0_9PROT</name>
<dbReference type="Proteomes" id="UP000019812">
    <property type="component" value="Unassembled WGS sequence"/>
</dbReference>
<protein>
    <submittedName>
        <fullName evidence="2">Acyl carrier protein</fullName>
    </submittedName>
</protein>
<accession>A0A084XXL0</accession>
<reference evidence="2 3" key="1">
    <citation type="submission" date="2014-07" db="EMBL/GenBank/DDBJ databases">
        <title>Expanding our view of genomic diversity in Candidatus Accumulibacter clades.</title>
        <authorList>
            <person name="Skennerton C.T."/>
            <person name="Barr J.J."/>
            <person name="Slater F.R."/>
            <person name="Bond P.L."/>
            <person name="Tyson G.W."/>
        </authorList>
    </citation>
    <scope>NUCLEOTIDE SEQUENCE [LARGE SCALE GENOMIC DNA]</scope>
    <source>
        <strain evidence="3">SK-01</strain>
    </source>
</reference>
<evidence type="ECO:0000259" key="1">
    <source>
        <dbReference type="PROSITE" id="PS50075"/>
    </source>
</evidence>
<evidence type="ECO:0000313" key="2">
    <source>
        <dbReference type="EMBL" id="KFB67204.1"/>
    </source>
</evidence>
<feature type="domain" description="Carrier" evidence="1">
    <location>
        <begin position="80"/>
        <end position="153"/>
    </location>
</feature>
<dbReference type="InterPro" id="IPR036736">
    <property type="entry name" value="ACP-like_sf"/>
</dbReference>
<dbReference type="SUPFAM" id="SSF47336">
    <property type="entry name" value="ACP-like"/>
    <property type="match status" value="1"/>
</dbReference>
<proteinExistence type="predicted"/>
<dbReference type="PROSITE" id="PS50075">
    <property type="entry name" value="CARRIER"/>
    <property type="match status" value="1"/>
</dbReference>
<dbReference type="AlphaFoldDB" id="A0A084XXL0"/>
<dbReference type="Gene3D" id="1.10.1200.10">
    <property type="entry name" value="ACP-like"/>
    <property type="match status" value="1"/>
</dbReference>
<dbReference type="STRING" id="1457154.CAPSK01_003321"/>
<organism evidence="2 3">
    <name type="scientific">Candidatus Accumulibacter vicinus</name>
    <dbReference type="NCBI Taxonomy" id="2954382"/>
    <lineage>
        <taxon>Bacteria</taxon>
        <taxon>Pseudomonadati</taxon>
        <taxon>Pseudomonadota</taxon>
        <taxon>Betaproteobacteria</taxon>
        <taxon>Candidatus Accumulibacter</taxon>
    </lineage>
</organism>
<dbReference type="EMBL" id="JDSS02000031">
    <property type="protein sequence ID" value="KFB67204.1"/>
    <property type="molecule type" value="Genomic_DNA"/>
</dbReference>
<evidence type="ECO:0000313" key="3">
    <source>
        <dbReference type="Proteomes" id="UP000019812"/>
    </source>
</evidence>